<evidence type="ECO:0000313" key="1">
    <source>
        <dbReference type="EMBL" id="TPP06943.1"/>
    </source>
</evidence>
<comment type="caution">
    <text evidence="1">The sequence shown here is derived from an EMBL/GenBank/DDBJ whole genome shotgun (WGS) entry which is preliminary data.</text>
</comment>
<dbReference type="OrthoDB" id="8404150at2"/>
<gene>
    <name evidence="1" type="ORF">FJQ55_14835</name>
</gene>
<sequence length="143" mass="14857">MTTSGKKIRIAQPVKQVTIDAGLLPKVKPGAAAASGEAKVKIVAPIAPKAVALRQSLKQQSAKAAIARVDAAIEANTVSPTDAKTLVLSLAARFLGRGPAAEKWYRSHHIAELDGRTPAQMVRAGELQTLVAHLRAVAATAKA</sequence>
<dbReference type="EMBL" id="VFYP01000002">
    <property type="protein sequence ID" value="TPP06943.1"/>
    <property type="molecule type" value="Genomic_DNA"/>
</dbReference>
<name>A0A504UPG3_9HYPH</name>
<accession>A0A504UPG3</accession>
<evidence type="ECO:0000313" key="2">
    <source>
        <dbReference type="Proteomes" id="UP000316429"/>
    </source>
</evidence>
<evidence type="ECO:0008006" key="3">
    <source>
        <dbReference type="Google" id="ProtNLM"/>
    </source>
</evidence>
<dbReference type="AlphaFoldDB" id="A0A504UPG3"/>
<reference evidence="1 2" key="1">
    <citation type="submission" date="2019-06" db="EMBL/GenBank/DDBJ databases">
        <title>Rhizobium sp. CL12 isolated from roots of soybean.</title>
        <authorList>
            <person name="Wang C."/>
        </authorList>
    </citation>
    <scope>NUCLEOTIDE SEQUENCE [LARGE SCALE GENOMIC DNA]</scope>
    <source>
        <strain evidence="1 2">CL12</strain>
    </source>
</reference>
<dbReference type="Proteomes" id="UP000316429">
    <property type="component" value="Unassembled WGS sequence"/>
</dbReference>
<keyword evidence="2" id="KW-1185">Reference proteome</keyword>
<dbReference type="RefSeq" id="WP_140829374.1">
    <property type="nucleotide sequence ID" value="NZ_VFYP01000002.1"/>
</dbReference>
<proteinExistence type="predicted"/>
<organism evidence="1 2">
    <name type="scientific">Rhizobium glycinendophyticum</name>
    <dbReference type="NCBI Taxonomy" id="2589807"/>
    <lineage>
        <taxon>Bacteria</taxon>
        <taxon>Pseudomonadati</taxon>
        <taxon>Pseudomonadota</taxon>
        <taxon>Alphaproteobacteria</taxon>
        <taxon>Hyphomicrobiales</taxon>
        <taxon>Rhizobiaceae</taxon>
        <taxon>Rhizobium/Agrobacterium group</taxon>
        <taxon>Rhizobium</taxon>
    </lineage>
</organism>
<protein>
    <recommendedName>
        <fullName evidence="3">DUF2384 domain-containing protein</fullName>
    </recommendedName>
</protein>